<evidence type="ECO:0000313" key="4">
    <source>
        <dbReference type="Proteomes" id="UP000053424"/>
    </source>
</evidence>
<dbReference type="InterPro" id="IPR027417">
    <property type="entry name" value="P-loop_NTPase"/>
</dbReference>
<dbReference type="AlphaFoldDB" id="A0A0C3CAW8"/>
<name>A0A0C3CAW8_HEBCY</name>
<sequence length="339" mass="38578">MSRRVKKAPKVQASQFNVHASKDQGLHKYIAHDAFHNSVGQHDSRNHFHKARDSAVLTKIMRWLEDPGFETPILWIHGLPGVGKSSIARKIAEMCTQSEKSLASFFFSREGRNTAEKLVPSLAYQFSLSIPEIREDLIRVLGEDPLLPSRNLNIQVQSLIIKPLIEHDLRTAPGLENRAIIILDGLDECRPEDQRNILEMLSKIGADHSQSSPFFLVFSRPESHIKTIFTKEPLRSLTWCLALNDFVVPQFSELNALYVQLLSSSSTHVEEILQILSLLLLCKSLPSQAVYPPFYLCHRRRTRNSITRSKSRMPHSRSSFWTGGARENISSIRPRDARL</sequence>
<dbReference type="SUPFAM" id="SSF52540">
    <property type="entry name" value="P-loop containing nucleoside triphosphate hydrolases"/>
    <property type="match status" value="1"/>
</dbReference>
<protein>
    <recommendedName>
        <fullName evidence="2">Nephrocystin 3-like N-terminal domain-containing protein</fullName>
    </recommendedName>
</protein>
<evidence type="ECO:0000259" key="2">
    <source>
        <dbReference type="Pfam" id="PF24883"/>
    </source>
</evidence>
<dbReference type="Proteomes" id="UP000053424">
    <property type="component" value="Unassembled WGS sequence"/>
</dbReference>
<feature type="domain" description="Nephrocystin 3-like N-terminal" evidence="2">
    <location>
        <begin position="60"/>
        <end position="220"/>
    </location>
</feature>
<dbReference type="HOGENOM" id="CLU_819046_0_0_1"/>
<keyword evidence="1" id="KW-0677">Repeat</keyword>
<reference evidence="4" key="2">
    <citation type="submission" date="2015-01" db="EMBL/GenBank/DDBJ databases">
        <title>Evolutionary Origins and Diversification of the Mycorrhizal Mutualists.</title>
        <authorList>
            <consortium name="DOE Joint Genome Institute"/>
            <consortium name="Mycorrhizal Genomics Consortium"/>
            <person name="Kohler A."/>
            <person name="Kuo A."/>
            <person name="Nagy L.G."/>
            <person name="Floudas D."/>
            <person name="Copeland A."/>
            <person name="Barry K.W."/>
            <person name="Cichocki N."/>
            <person name="Veneault-Fourrey C."/>
            <person name="LaButti K."/>
            <person name="Lindquist E.A."/>
            <person name="Lipzen A."/>
            <person name="Lundell T."/>
            <person name="Morin E."/>
            <person name="Murat C."/>
            <person name="Riley R."/>
            <person name="Ohm R."/>
            <person name="Sun H."/>
            <person name="Tunlid A."/>
            <person name="Henrissat B."/>
            <person name="Grigoriev I.V."/>
            <person name="Hibbett D.S."/>
            <person name="Martin F."/>
        </authorList>
    </citation>
    <scope>NUCLEOTIDE SEQUENCE [LARGE SCALE GENOMIC DNA]</scope>
    <source>
        <strain evidence="4">h7</strain>
    </source>
</reference>
<dbReference type="PANTHER" id="PTHR10039:SF14">
    <property type="entry name" value="NACHT DOMAIN-CONTAINING PROTEIN"/>
    <property type="match status" value="1"/>
</dbReference>
<accession>A0A0C3CAW8</accession>
<dbReference type="Pfam" id="PF24883">
    <property type="entry name" value="NPHP3_N"/>
    <property type="match status" value="1"/>
</dbReference>
<dbReference type="InterPro" id="IPR056884">
    <property type="entry name" value="NPHP3-like_N"/>
</dbReference>
<dbReference type="PANTHER" id="PTHR10039">
    <property type="entry name" value="AMELOGENIN"/>
    <property type="match status" value="1"/>
</dbReference>
<dbReference type="Gene3D" id="3.40.50.300">
    <property type="entry name" value="P-loop containing nucleotide triphosphate hydrolases"/>
    <property type="match status" value="1"/>
</dbReference>
<reference evidence="3 4" key="1">
    <citation type="submission" date="2014-04" db="EMBL/GenBank/DDBJ databases">
        <authorList>
            <consortium name="DOE Joint Genome Institute"/>
            <person name="Kuo A."/>
            <person name="Gay G."/>
            <person name="Dore J."/>
            <person name="Kohler A."/>
            <person name="Nagy L.G."/>
            <person name="Floudas D."/>
            <person name="Copeland A."/>
            <person name="Barry K.W."/>
            <person name="Cichocki N."/>
            <person name="Veneault-Fourrey C."/>
            <person name="LaButti K."/>
            <person name="Lindquist E.A."/>
            <person name="Lipzen A."/>
            <person name="Lundell T."/>
            <person name="Morin E."/>
            <person name="Murat C."/>
            <person name="Sun H."/>
            <person name="Tunlid A."/>
            <person name="Henrissat B."/>
            <person name="Grigoriev I.V."/>
            <person name="Hibbett D.S."/>
            <person name="Martin F."/>
            <person name="Nordberg H.P."/>
            <person name="Cantor M.N."/>
            <person name="Hua S.X."/>
        </authorList>
    </citation>
    <scope>NUCLEOTIDE SEQUENCE [LARGE SCALE GENOMIC DNA]</scope>
    <source>
        <strain evidence="4">h7</strain>
    </source>
</reference>
<keyword evidence="4" id="KW-1185">Reference proteome</keyword>
<dbReference type="EMBL" id="KN831780">
    <property type="protein sequence ID" value="KIM41354.1"/>
    <property type="molecule type" value="Genomic_DNA"/>
</dbReference>
<organism evidence="3 4">
    <name type="scientific">Hebeloma cylindrosporum</name>
    <dbReference type="NCBI Taxonomy" id="76867"/>
    <lineage>
        <taxon>Eukaryota</taxon>
        <taxon>Fungi</taxon>
        <taxon>Dikarya</taxon>
        <taxon>Basidiomycota</taxon>
        <taxon>Agaricomycotina</taxon>
        <taxon>Agaricomycetes</taxon>
        <taxon>Agaricomycetidae</taxon>
        <taxon>Agaricales</taxon>
        <taxon>Agaricineae</taxon>
        <taxon>Hymenogastraceae</taxon>
        <taxon>Hebeloma</taxon>
    </lineage>
</organism>
<dbReference type="OrthoDB" id="5967843at2759"/>
<evidence type="ECO:0000313" key="3">
    <source>
        <dbReference type="EMBL" id="KIM41354.1"/>
    </source>
</evidence>
<dbReference type="STRING" id="686832.A0A0C3CAW8"/>
<proteinExistence type="predicted"/>
<evidence type="ECO:0000256" key="1">
    <source>
        <dbReference type="ARBA" id="ARBA00022737"/>
    </source>
</evidence>
<gene>
    <name evidence="3" type="ORF">M413DRAFT_147143</name>
</gene>